<gene>
    <name evidence="1" type="ORF">GALL_497050</name>
</gene>
<dbReference type="EMBL" id="MLJW01005157">
    <property type="protein sequence ID" value="OIQ68700.1"/>
    <property type="molecule type" value="Genomic_DNA"/>
</dbReference>
<evidence type="ECO:0000313" key="1">
    <source>
        <dbReference type="EMBL" id="OIQ68700.1"/>
    </source>
</evidence>
<comment type="caution">
    <text evidence="1">The sequence shown here is derived from an EMBL/GenBank/DDBJ whole genome shotgun (WGS) entry which is preliminary data.</text>
</comment>
<protein>
    <submittedName>
        <fullName evidence="1">Uncharacterized protein</fullName>
    </submittedName>
</protein>
<dbReference type="AlphaFoldDB" id="A0A1J5PM81"/>
<accession>A0A1J5PM81</accession>
<name>A0A1J5PM81_9ZZZZ</name>
<organism evidence="1">
    <name type="scientific">mine drainage metagenome</name>
    <dbReference type="NCBI Taxonomy" id="410659"/>
    <lineage>
        <taxon>unclassified sequences</taxon>
        <taxon>metagenomes</taxon>
        <taxon>ecological metagenomes</taxon>
    </lineage>
</organism>
<reference evidence="1" key="1">
    <citation type="submission" date="2016-10" db="EMBL/GenBank/DDBJ databases">
        <title>Sequence of Gallionella enrichment culture.</title>
        <authorList>
            <person name="Poehlein A."/>
            <person name="Muehling M."/>
            <person name="Daniel R."/>
        </authorList>
    </citation>
    <scope>NUCLEOTIDE SEQUENCE</scope>
</reference>
<sequence>MSLIERVFRDIAEKKPLAGFAIAKEINAGANGAISDALILRPTLWGVGFDLKAAWETVKRKRAQGLSKT</sequence>
<proteinExistence type="predicted"/>